<evidence type="ECO:0000256" key="9">
    <source>
        <dbReference type="ARBA" id="ARBA00023157"/>
    </source>
</evidence>
<evidence type="ECO:0000256" key="8">
    <source>
        <dbReference type="ARBA" id="ARBA00023116"/>
    </source>
</evidence>
<dbReference type="GO" id="GO:0031419">
    <property type="term" value="F:cobalamin binding"/>
    <property type="evidence" value="ECO:0007669"/>
    <property type="project" value="UniProtKB-KW"/>
</dbReference>
<evidence type="ECO:0000256" key="14">
    <source>
        <dbReference type="SAM" id="Coils"/>
    </source>
</evidence>
<comment type="catalytic activity">
    <reaction evidence="12 13">
        <text>a 2'-deoxyribonucleoside 5'-diphosphate + [thioredoxin]-disulfide + H2O = a ribonucleoside 5'-diphosphate + [thioredoxin]-dithiol</text>
        <dbReference type="Rhea" id="RHEA:23252"/>
        <dbReference type="Rhea" id="RHEA-COMP:10698"/>
        <dbReference type="Rhea" id="RHEA-COMP:10700"/>
        <dbReference type="ChEBI" id="CHEBI:15377"/>
        <dbReference type="ChEBI" id="CHEBI:29950"/>
        <dbReference type="ChEBI" id="CHEBI:50058"/>
        <dbReference type="ChEBI" id="CHEBI:57930"/>
        <dbReference type="ChEBI" id="CHEBI:73316"/>
        <dbReference type="EC" id="1.17.4.1"/>
    </reaction>
</comment>
<dbReference type="Gene3D" id="3.20.70.20">
    <property type="match status" value="1"/>
</dbReference>
<comment type="function">
    <text evidence="11 13">Catalyzes the reduction of ribonucleotides to deoxyribonucleotides. May function to provide a pool of deoxyribonucleotide precursors for DNA repair during oxygen limitation and/or for immediate growth after restoration of oxygen.</text>
</comment>
<dbReference type="InterPro" id="IPR000788">
    <property type="entry name" value="RNR_lg_C"/>
</dbReference>
<dbReference type="PANTHER" id="PTHR43371:SF1">
    <property type="entry name" value="RIBONUCLEOSIDE-DIPHOSPHATE REDUCTASE"/>
    <property type="match status" value="1"/>
</dbReference>
<keyword evidence="7 13" id="KW-0560">Oxidoreductase</keyword>
<evidence type="ECO:0000259" key="16">
    <source>
        <dbReference type="Pfam" id="PF00317"/>
    </source>
</evidence>
<dbReference type="GO" id="GO:0071897">
    <property type="term" value="P:DNA biosynthetic process"/>
    <property type="evidence" value="ECO:0007669"/>
    <property type="project" value="UniProtKB-KW"/>
</dbReference>
<dbReference type="SUPFAM" id="SSF51998">
    <property type="entry name" value="PFL-like glycyl radical enzymes"/>
    <property type="match status" value="1"/>
</dbReference>
<evidence type="ECO:0000256" key="11">
    <source>
        <dbReference type="ARBA" id="ARBA00025437"/>
    </source>
</evidence>
<dbReference type="Proteomes" id="UP000702544">
    <property type="component" value="Unassembled WGS sequence"/>
</dbReference>
<keyword evidence="8" id="KW-0215">Deoxyribonucleotide synthesis</keyword>
<dbReference type="FunFam" id="3.20.70.20:FF:000018">
    <property type="entry name" value="Vitamin B12-dependent ribonucleotide reductase"/>
    <property type="match status" value="1"/>
</dbReference>
<evidence type="ECO:0000256" key="15">
    <source>
        <dbReference type="SAM" id="MobiDB-lite"/>
    </source>
</evidence>
<keyword evidence="3 13" id="KW-0846">Cobalamin</keyword>
<dbReference type="EC" id="1.17.4.1" evidence="13"/>
<comment type="caution">
    <text evidence="19">The sequence shown here is derived from an EMBL/GenBank/DDBJ whole genome shotgun (WGS) entry which is preliminary data.</text>
</comment>
<keyword evidence="6" id="KW-0067">ATP-binding</keyword>
<evidence type="ECO:0000259" key="18">
    <source>
        <dbReference type="Pfam" id="PF12637"/>
    </source>
</evidence>
<dbReference type="PRINTS" id="PR01183">
    <property type="entry name" value="RIBORDTASEM1"/>
</dbReference>
<dbReference type="PANTHER" id="PTHR43371">
    <property type="entry name" value="VITAMIN B12-DEPENDENT RIBONUCLEOTIDE REDUCTASE"/>
    <property type="match status" value="1"/>
</dbReference>
<keyword evidence="5 13" id="KW-0547">Nucleotide-binding</keyword>
<dbReference type="AlphaFoldDB" id="A0AAE5CBF2"/>
<feature type="domain" description="TSCPD" evidence="18">
    <location>
        <begin position="683"/>
        <end position="786"/>
    </location>
</feature>
<dbReference type="Pfam" id="PF02867">
    <property type="entry name" value="Ribonuc_red_lgC"/>
    <property type="match status" value="1"/>
</dbReference>
<reference evidence="19 20" key="1">
    <citation type="submission" date="2020-01" db="EMBL/GenBank/DDBJ databases">
        <title>Genomes assembled from Gulf of Kutch pelagic sediment metagenomes.</title>
        <authorList>
            <person name="Chandrashekar M."/>
            <person name="Mahajan M.S."/>
            <person name="Dave K.J."/>
            <person name="Vatsa P."/>
            <person name="Nathani N.M."/>
        </authorList>
    </citation>
    <scope>NUCLEOTIDE SEQUENCE [LARGE SCALE GENOMIC DNA]</scope>
    <source>
        <strain evidence="19">KS3-K002</strain>
    </source>
</reference>
<protein>
    <recommendedName>
        <fullName evidence="13">Vitamin B12-dependent ribonucleotide reductase</fullName>
        <ecNumber evidence="13">1.17.4.1</ecNumber>
    </recommendedName>
</protein>
<dbReference type="InterPro" id="IPR008926">
    <property type="entry name" value="RNR_R1-su_N"/>
</dbReference>
<dbReference type="InterPro" id="IPR013344">
    <property type="entry name" value="RNR_NrdJ/NrdZ"/>
</dbReference>
<feature type="compositionally biased region" description="Basic and acidic residues" evidence="15">
    <location>
        <begin position="790"/>
        <end position="805"/>
    </location>
</feature>
<sequence>MRKATALPVAPPPDLPDPDLTENALTVLERRYLVKDDELRPVETPRELFWRVARTIAAVDLEYGASGAEAQESAERFYHIMAGGQFMPNSPTLMNAGRPLGQLSACFVLPVEDSLEGIYTTLRNMALIHQSGGGTGFGFSRLRPSGDVVRSTMGVASGPVSFMEVYDASTEAVKQGGTRRGANMGILRVDHPDILKFISCKRESSRVNNFNISVAVTDAFMRAVELDEEYDLVSPRKGEVVGRLRAREVFDRIVEGAWQNGEPGVFFVDRANRYNPVPHLGSYEATNPCGEQPLLPFDVCNLGSVNVGAFVGEGQTDIDWDALRAAVHASTHFLDNVIDANRYPLPEITDLAEQIRRIGLGVMGWADMLVRLGIAYGSEESLELAERVMGFVDEEAKVRSEQLAISRGVFPEWERSIWGPDASCARGGDGERIRPERPLRNCNLTTVAPTGTISIIADCSGGIEPLFAVAFMRNQAGTLMPDVNQDFVALARRQGWYSDQLMERIACEGHIHFDEVPEDAQRVFVTAHDVTPEEHVRMQAAFQKYVDSAISKTCNFPQDASPDYVRSIYELAHQLGCKGVTVYRDGSREGQVLSAGKTAESVVKAHGKPETMSSVSEVGRKGEDVAGDAGVASEAELASEHLTRELEELRAELNKLAKENERLKRELSAKQGELMGKPFVRERPDTLRGVTRKMMSPLGTLYVTINEDEKGRPFEVFTTLGKAGGAAMADAEAISRLISLALRSGVPLTTISKQIRGISCDRAVGFGAKKILSMPDAVAQAIEEYLAEKEGEQQHLPLRDPETGRKGNGGTQTAEKPKIAKRAAFDDPAKHFGRDIKALIETCPDCGFSLQFAEGCMKCTACGYSECG</sequence>
<dbReference type="InterPro" id="IPR013509">
    <property type="entry name" value="RNR_lsu_N"/>
</dbReference>
<dbReference type="GO" id="GO:0005524">
    <property type="term" value="F:ATP binding"/>
    <property type="evidence" value="ECO:0007669"/>
    <property type="project" value="UniProtKB-KW"/>
</dbReference>
<dbReference type="EMBL" id="JAACAK010000036">
    <property type="protein sequence ID" value="NIR74340.1"/>
    <property type="molecule type" value="Genomic_DNA"/>
</dbReference>
<evidence type="ECO:0000313" key="20">
    <source>
        <dbReference type="Proteomes" id="UP000702544"/>
    </source>
</evidence>
<evidence type="ECO:0000256" key="12">
    <source>
        <dbReference type="ARBA" id="ARBA00047754"/>
    </source>
</evidence>
<dbReference type="InterPro" id="IPR024434">
    <property type="entry name" value="TSCPD_dom"/>
</dbReference>
<accession>A0AAE5CBF2</accession>
<dbReference type="NCBIfam" id="TIGR02504">
    <property type="entry name" value="NrdJ_Z"/>
    <property type="match status" value="1"/>
</dbReference>
<feature type="domain" description="Ribonucleotide reductase large subunit C-terminal" evidence="17">
    <location>
        <begin position="104"/>
        <end position="583"/>
    </location>
</feature>
<proteinExistence type="inferred from homology"/>
<dbReference type="Pfam" id="PF00317">
    <property type="entry name" value="Ribonuc_red_lgN"/>
    <property type="match status" value="1"/>
</dbReference>
<keyword evidence="10 13" id="KW-0170">Cobalt</keyword>
<dbReference type="GO" id="GO:0009263">
    <property type="term" value="P:deoxyribonucleotide biosynthetic process"/>
    <property type="evidence" value="ECO:0007669"/>
    <property type="project" value="UniProtKB-KW"/>
</dbReference>
<dbReference type="GO" id="GO:0004748">
    <property type="term" value="F:ribonucleoside-diphosphate reductase activity, thioredoxin disulfide as acceptor"/>
    <property type="evidence" value="ECO:0007669"/>
    <property type="project" value="UniProtKB-EC"/>
</dbReference>
<evidence type="ECO:0000256" key="3">
    <source>
        <dbReference type="ARBA" id="ARBA00022628"/>
    </source>
</evidence>
<comment type="similarity">
    <text evidence="2 13">Belongs to the ribonucleoside diphosphate reductase class-2 family.</text>
</comment>
<dbReference type="CDD" id="cd02888">
    <property type="entry name" value="RNR_II_dimer"/>
    <property type="match status" value="1"/>
</dbReference>
<feature type="region of interest" description="Disordered" evidence="15">
    <location>
        <begin position="790"/>
        <end position="820"/>
    </location>
</feature>
<dbReference type="Pfam" id="PF12637">
    <property type="entry name" value="TSCPD"/>
    <property type="match status" value="1"/>
</dbReference>
<evidence type="ECO:0000256" key="10">
    <source>
        <dbReference type="ARBA" id="ARBA00023285"/>
    </source>
</evidence>
<keyword evidence="4 13" id="KW-0237">DNA synthesis</keyword>
<keyword evidence="9" id="KW-1015">Disulfide bond</keyword>
<evidence type="ECO:0000313" key="19">
    <source>
        <dbReference type="EMBL" id="NIR74340.1"/>
    </source>
</evidence>
<evidence type="ECO:0000256" key="5">
    <source>
        <dbReference type="ARBA" id="ARBA00022741"/>
    </source>
</evidence>
<evidence type="ECO:0000256" key="6">
    <source>
        <dbReference type="ARBA" id="ARBA00022840"/>
    </source>
</evidence>
<evidence type="ECO:0000259" key="17">
    <source>
        <dbReference type="Pfam" id="PF02867"/>
    </source>
</evidence>
<evidence type="ECO:0000256" key="13">
    <source>
        <dbReference type="RuleBase" id="RU364064"/>
    </source>
</evidence>
<evidence type="ECO:0000256" key="2">
    <source>
        <dbReference type="ARBA" id="ARBA00007405"/>
    </source>
</evidence>
<gene>
    <name evidence="19" type="ORF">GWO12_04405</name>
</gene>
<feature type="domain" description="Ribonucleotide reductase large subunit N-terminal" evidence="16">
    <location>
        <begin position="19"/>
        <end position="101"/>
    </location>
</feature>
<keyword evidence="14" id="KW-0175">Coiled coil</keyword>
<comment type="cofactor">
    <cofactor evidence="1 13">
        <name>adenosylcob(III)alamin</name>
        <dbReference type="ChEBI" id="CHEBI:18408"/>
    </cofactor>
</comment>
<dbReference type="NCBIfam" id="NF006417">
    <property type="entry name" value="PRK08665.1"/>
    <property type="match status" value="1"/>
</dbReference>
<dbReference type="InterPro" id="IPR050862">
    <property type="entry name" value="RdRp_reductase_class-2"/>
</dbReference>
<evidence type="ECO:0000256" key="7">
    <source>
        <dbReference type="ARBA" id="ARBA00023002"/>
    </source>
</evidence>
<feature type="coiled-coil region" evidence="14">
    <location>
        <begin position="632"/>
        <end position="673"/>
    </location>
</feature>
<organism evidence="19 20">
    <name type="scientific">Candidatus Kutchimonas denitrificans</name>
    <dbReference type="NCBI Taxonomy" id="3056748"/>
    <lineage>
        <taxon>Bacteria</taxon>
        <taxon>Pseudomonadati</taxon>
        <taxon>Gemmatimonadota</taxon>
        <taxon>Gemmatimonadia</taxon>
        <taxon>Candidatus Palauibacterales</taxon>
        <taxon>Candidatus Palauibacteraceae</taxon>
        <taxon>Candidatus Kutchimonas</taxon>
    </lineage>
</organism>
<dbReference type="SUPFAM" id="SSF48168">
    <property type="entry name" value="R1 subunit of ribonucleotide reductase, N-terminal domain"/>
    <property type="match status" value="1"/>
</dbReference>
<evidence type="ECO:0000256" key="1">
    <source>
        <dbReference type="ARBA" id="ARBA00001922"/>
    </source>
</evidence>
<name>A0AAE5CBF2_9BACT</name>
<feature type="region of interest" description="Disordered" evidence="15">
    <location>
        <begin position="1"/>
        <end position="20"/>
    </location>
</feature>
<evidence type="ECO:0000256" key="4">
    <source>
        <dbReference type="ARBA" id="ARBA00022634"/>
    </source>
</evidence>